<dbReference type="PROSITE" id="PS51007">
    <property type="entry name" value="CYTC"/>
    <property type="match status" value="1"/>
</dbReference>
<evidence type="ECO:0000256" key="2">
    <source>
        <dbReference type="SAM" id="SignalP"/>
    </source>
</evidence>
<dbReference type="EMBL" id="CP044081">
    <property type="protein sequence ID" value="QEU10314.1"/>
    <property type="molecule type" value="Genomic_DNA"/>
</dbReference>
<dbReference type="Proteomes" id="UP000324507">
    <property type="component" value="Chromosome"/>
</dbReference>
<feature type="compositionally biased region" description="Low complexity" evidence="1">
    <location>
        <begin position="29"/>
        <end position="47"/>
    </location>
</feature>
<sequence length="152" mass="15961">MSPFLPTTLRRLAAAALLLGCATAAPAQEKAAAPEPAPQDQAAPEQAGLNQAQAHGKQVFDAWCAACHAGGDGGNDFLTGQVIPHLPGTNALHAKYQDEVPALLEERTDLVPETVEYFVRNGVSVMPAFRKTEIGDEDLAALGAYLARNATE</sequence>
<reference evidence="3 4" key="1">
    <citation type="submission" date="2019-09" db="EMBL/GenBank/DDBJ databases">
        <title>FDA dAtabase for Regulatory Grade micrObial Sequences (FDA-ARGOS): Supporting development and validation of Infectious Disease Dx tests.</title>
        <authorList>
            <person name="Sciortino C."/>
            <person name="Tallon L."/>
            <person name="Sadzewicz L."/>
            <person name="Vavikolanu K."/>
            <person name="Mehta A."/>
            <person name="Aluvathingal J."/>
            <person name="Nadendla S."/>
            <person name="Nandy P."/>
            <person name="Geyer C."/>
            <person name="Yan Y."/>
            <person name="Sichtig H."/>
        </authorList>
    </citation>
    <scope>NUCLEOTIDE SEQUENCE [LARGE SCALE GENOMIC DNA]</scope>
    <source>
        <strain evidence="3 4">FDAARGOS_643</strain>
    </source>
</reference>
<evidence type="ECO:0000313" key="4">
    <source>
        <dbReference type="Proteomes" id="UP000324507"/>
    </source>
</evidence>
<dbReference type="SUPFAM" id="SSF46626">
    <property type="entry name" value="Cytochrome c"/>
    <property type="match status" value="1"/>
</dbReference>
<dbReference type="Pfam" id="PF13442">
    <property type="entry name" value="Cytochrome_CBB3"/>
    <property type="match status" value="1"/>
</dbReference>
<proteinExistence type="predicted"/>
<keyword evidence="2" id="KW-0732">Signal</keyword>
<gene>
    <name evidence="3" type="ORF">FOB51_21240</name>
</gene>
<feature type="chain" id="PRO_5044320379" evidence="2">
    <location>
        <begin position="28"/>
        <end position="152"/>
    </location>
</feature>
<name>A0A5P2QW38_9RHOB</name>
<accession>A0A5P2QW38</accession>
<feature type="signal peptide" evidence="2">
    <location>
        <begin position="1"/>
        <end position="27"/>
    </location>
</feature>
<protein>
    <submittedName>
        <fullName evidence="3">Cytochrome c</fullName>
    </submittedName>
</protein>
<dbReference type="AlphaFoldDB" id="A0A5P2QW38"/>
<organism evidence="3 4">
    <name type="scientific">Paracoccus yeei</name>
    <dbReference type="NCBI Taxonomy" id="147645"/>
    <lineage>
        <taxon>Bacteria</taxon>
        <taxon>Pseudomonadati</taxon>
        <taxon>Pseudomonadota</taxon>
        <taxon>Alphaproteobacteria</taxon>
        <taxon>Rhodobacterales</taxon>
        <taxon>Paracoccaceae</taxon>
        <taxon>Paracoccus</taxon>
    </lineage>
</organism>
<dbReference type="GO" id="GO:0009055">
    <property type="term" value="F:electron transfer activity"/>
    <property type="evidence" value="ECO:0007669"/>
    <property type="project" value="InterPro"/>
</dbReference>
<dbReference type="RefSeq" id="WP_150351711.1">
    <property type="nucleotide sequence ID" value="NZ_CP038061.1"/>
</dbReference>
<feature type="region of interest" description="Disordered" evidence="1">
    <location>
        <begin position="29"/>
        <end position="51"/>
    </location>
</feature>
<dbReference type="InterPro" id="IPR036909">
    <property type="entry name" value="Cyt_c-like_dom_sf"/>
</dbReference>
<dbReference type="InterPro" id="IPR009056">
    <property type="entry name" value="Cyt_c-like_dom"/>
</dbReference>
<dbReference type="Gene3D" id="1.10.760.10">
    <property type="entry name" value="Cytochrome c-like domain"/>
    <property type="match status" value="1"/>
</dbReference>
<dbReference type="GO" id="GO:0020037">
    <property type="term" value="F:heme binding"/>
    <property type="evidence" value="ECO:0007669"/>
    <property type="project" value="InterPro"/>
</dbReference>
<evidence type="ECO:0000313" key="3">
    <source>
        <dbReference type="EMBL" id="QEU10314.1"/>
    </source>
</evidence>
<evidence type="ECO:0000256" key="1">
    <source>
        <dbReference type="SAM" id="MobiDB-lite"/>
    </source>
</evidence>